<keyword evidence="5" id="KW-0812">Transmembrane</keyword>
<dbReference type="EC" id="2.3.2.27" evidence="3"/>
<evidence type="ECO:0000256" key="9">
    <source>
        <dbReference type="ARBA" id="ARBA00022833"/>
    </source>
</evidence>
<evidence type="ECO:0000313" key="15">
    <source>
        <dbReference type="EMBL" id="OMJ21641.1"/>
    </source>
</evidence>
<comment type="catalytic activity">
    <reaction evidence="1">
        <text>S-ubiquitinyl-[E2 ubiquitin-conjugating enzyme]-L-cysteine + [acceptor protein]-L-lysine = [E2 ubiquitin-conjugating enzyme]-L-cysteine + N(6)-ubiquitinyl-[acceptor protein]-L-lysine.</text>
        <dbReference type="EC" id="2.3.2.27"/>
    </reaction>
</comment>
<reference evidence="14 16" key="1">
    <citation type="submission" date="2017-01" db="EMBL/GenBank/DDBJ databases">
        <authorList>
            <person name="Mah S.A."/>
            <person name="Swanson W.J."/>
            <person name="Moy G.W."/>
            <person name="Vacquier V.D."/>
        </authorList>
    </citation>
    <scope>NUCLEOTIDE SEQUENCE [LARGE SCALE GENOMIC DNA]</scope>
    <source>
        <strain evidence="14 16">GSMNP</strain>
    </source>
</reference>
<dbReference type="Gene3D" id="3.30.40.10">
    <property type="entry name" value="Zinc/RING finger domain, C3HC4 (zinc finger)"/>
    <property type="match status" value="1"/>
</dbReference>
<evidence type="ECO:0000313" key="14">
    <source>
        <dbReference type="EMBL" id="OMJ07186.1"/>
    </source>
</evidence>
<keyword evidence="8" id="KW-0833">Ubl conjugation pathway</keyword>
<evidence type="ECO:0000256" key="11">
    <source>
        <dbReference type="ARBA" id="ARBA00023136"/>
    </source>
</evidence>
<comment type="caution">
    <text evidence="14">The sequence shown here is derived from an EMBL/GenBank/DDBJ whole genome shotgun (WGS) entry which is preliminary data.</text>
</comment>
<dbReference type="GO" id="GO:0061630">
    <property type="term" value="F:ubiquitin protein ligase activity"/>
    <property type="evidence" value="ECO:0007669"/>
    <property type="project" value="UniProtKB-EC"/>
</dbReference>
<evidence type="ECO:0000256" key="3">
    <source>
        <dbReference type="ARBA" id="ARBA00012483"/>
    </source>
</evidence>
<dbReference type="SMART" id="SM00184">
    <property type="entry name" value="RING"/>
    <property type="match status" value="1"/>
</dbReference>
<dbReference type="InterPro" id="IPR001841">
    <property type="entry name" value="Znf_RING"/>
</dbReference>
<dbReference type="GO" id="GO:0006511">
    <property type="term" value="P:ubiquitin-dependent protein catabolic process"/>
    <property type="evidence" value="ECO:0007669"/>
    <property type="project" value="TreeGrafter"/>
</dbReference>
<keyword evidence="11" id="KW-0472">Membrane</keyword>
<dbReference type="EMBL" id="LSSN01006099">
    <property type="protein sequence ID" value="OMJ07186.1"/>
    <property type="molecule type" value="Genomic_DNA"/>
</dbReference>
<dbReference type="GO" id="GO:0016020">
    <property type="term" value="C:membrane"/>
    <property type="evidence" value="ECO:0007669"/>
    <property type="project" value="UniProtKB-SubCell"/>
</dbReference>
<protein>
    <recommendedName>
        <fullName evidence="3">RING-type E3 ubiquitin transferase</fullName>
        <ecNumber evidence="3">2.3.2.27</ecNumber>
    </recommendedName>
</protein>
<dbReference type="PANTHER" id="PTHR45977:SF4">
    <property type="entry name" value="RING-TYPE DOMAIN-CONTAINING PROTEIN"/>
    <property type="match status" value="1"/>
</dbReference>
<dbReference type="GO" id="GO:0016567">
    <property type="term" value="P:protein ubiquitination"/>
    <property type="evidence" value="ECO:0007669"/>
    <property type="project" value="TreeGrafter"/>
</dbReference>
<evidence type="ECO:0000256" key="2">
    <source>
        <dbReference type="ARBA" id="ARBA00004141"/>
    </source>
</evidence>
<dbReference type="Pfam" id="PF13639">
    <property type="entry name" value="zf-RING_2"/>
    <property type="match status" value="1"/>
</dbReference>
<keyword evidence="16" id="KW-1185">Reference proteome</keyword>
<evidence type="ECO:0000256" key="10">
    <source>
        <dbReference type="ARBA" id="ARBA00022989"/>
    </source>
</evidence>
<keyword evidence="4" id="KW-0808">Transferase</keyword>
<evidence type="ECO:0000256" key="4">
    <source>
        <dbReference type="ARBA" id="ARBA00022679"/>
    </source>
</evidence>
<dbReference type="Proteomes" id="UP000187283">
    <property type="component" value="Unassembled WGS sequence"/>
</dbReference>
<accession>A0A1R1WXS4</accession>
<evidence type="ECO:0000256" key="6">
    <source>
        <dbReference type="ARBA" id="ARBA00022723"/>
    </source>
</evidence>
<dbReference type="EMBL" id="LSSN01000950">
    <property type="protein sequence ID" value="OMJ21641.1"/>
    <property type="molecule type" value="Genomic_DNA"/>
</dbReference>
<comment type="subcellular location">
    <subcellularLocation>
        <location evidence="2">Membrane</location>
        <topology evidence="2">Multi-pass membrane protein</topology>
    </subcellularLocation>
</comment>
<organism evidence="14 16">
    <name type="scientific">Smittium culicis</name>
    <dbReference type="NCBI Taxonomy" id="133412"/>
    <lineage>
        <taxon>Eukaryota</taxon>
        <taxon>Fungi</taxon>
        <taxon>Fungi incertae sedis</taxon>
        <taxon>Zoopagomycota</taxon>
        <taxon>Kickxellomycotina</taxon>
        <taxon>Harpellomycetes</taxon>
        <taxon>Harpellales</taxon>
        <taxon>Legeriomycetaceae</taxon>
        <taxon>Smittium</taxon>
    </lineage>
</organism>
<dbReference type="SUPFAM" id="SSF57850">
    <property type="entry name" value="RING/U-box"/>
    <property type="match status" value="1"/>
</dbReference>
<dbReference type="AlphaFoldDB" id="A0A1R1WXS4"/>
<keyword evidence="9" id="KW-0862">Zinc</keyword>
<keyword evidence="10" id="KW-1133">Transmembrane helix</keyword>
<evidence type="ECO:0000256" key="8">
    <source>
        <dbReference type="ARBA" id="ARBA00022786"/>
    </source>
</evidence>
<dbReference type="OrthoDB" id="8062037at2759"/>
<keyword evidence="6" id="KW-0479">Metal-binding</keyword>
<keyword evidence="7 12" id="KW-0863">Zinc-finger</keyword>
<evidence type="ECO:0000256" key="7">
    <source>
        <dbReference type="ARBA" id="ARBA00022771"/>
    </source>
</evidence>
<evidence type="ECO:0000256" key="5">
    <source>
        <dbReference type="ARBA" id="ARBA00022692"/>
    </source>
</evidence>
<evidence type="ECO:0000256" key="12">
    <source>
        <dbReference type="PROSITE-ProRule" id="PRU00175"/>
    </source>
</evidence>
<proteinExistence type="predicted"/>
<dbReference type="PANTHER" id="PTHR45977">
    <property type="entry name" value="TARGET OF ERK KINASE MPK-1"/>
    <property type="match status" value="1"/>
</dbReference>
<evidence type="ECO:0000259" key="13">
    <source>
        <dbReference type="PROSITE" id="PS50089"/>
    </source>
</evidence>
<evidence type="ECO:0000256" key="1">
    <source>
        <dbReference type="ARBA" id="ARBA00000900"/>
    </source>
</evidence>
<name>A0A1R1WXS4_9FUNG</name>
<dbReference type="InterPro" id="IPR013083">
    <property type="entry name" value="Znf_RING/FYVE/PHD"/>
</dbReference>
<dbReference type="GO" id="GO:0008270">
    <property type="term" value="F:zinc ion binding"/>
    <property type="evidence" value="ECO:0007669"/>
    <property type="project" value="UniProtKB-KW"/>
</dbReference>
<sequence length="144" mass="16554">MNLPAKPKKRPGLTDEQLSRYPLLNLCQYMSIFGSQKNEASLENFLLKQVHTRNLDFESSLKINSPQQLKKVESNLQLEISNSLDTKSNISYSDFECLICFEEICSNQDVRNIPCSHLFHSNCLDQWLTTRSVFCPACRFDLSA</sequence>
<gene>
    <name evidence="14" type="ORF">AYI70_g12361</name>
    <name evidence="15" type="ORF">AYI70_g3358</name>
</gene>
<evidence type="ECO:0000313" key="16">
    <source>
        <dbReference type="Proteomes" id="UP000187283"/>
    </source>
</evidence>
<dbReference type="PROSITE" id="PS50089">
    <property type="entry name" value="ZF_RING_2"/>
    <property type="match status" value="1"/>
</dbReference>
<feature type="domain" description="RING-type" evidence="13">
    <location>
        <begin position="97"/>
        <end position="139"/>
    </location>
</feature>